<evidence type="ECO:0000313" key="4">
    <source>
        <dbReference type="Proteomes" id="UP000029443"/>
    </source>
</evidence>
<dbReference type="SUPFAM" id="SSF51556">
    <property type="entry name" value="Metallo-dependent hydrolases"/>
    <property type="match status" value="1"/>
</dbReference>
<accession>A0ABR4WAZ1</accession>
<organism evidence="3 4">
    <name type="scientific">Alcanivorax jadensis T9</name>
    <dbReference type="NCBI Taxonomy" id="1177181"/>
    <lineage>
        <taxon>Bacteria</taxon>
        <taxon>Pseudomonadati</taxon>
        <taxon>Pseudomonadota</taxon>
        <taxon>Gammaproteobacteria</taxon>
        <taxon>Oceanospirillales</taxon>
        <taxon>Alcanivoracaceae</taxon>
        <taxon>Alcanivorax</taxon>
    </lineage>
</organism>
<evidence type="ECO:0000313" key="3">
    <source>
        <dbReference type="EMBL" id="KGD60550.1"/>
    </source>
</evidence>
<feature type="chain" id="PRO_5045831909" description="Membrane dipeptidase (Peptidase family M19)" evidence="2">
    <location>
        <begin position="28"/>
        <end position="830"/>
    </location>
</feature>
<evidence type="ECO:0000256" key="2">
    <source>
        <dbReference type="SAM" id="SignalP"/>
    </source>
</evidence>
<reference evidence="3 4" key="1">
    <citation type="submission" date="2012-09" db="EMBL/GenBank/DDBJ databases">
        <title>Genome Sequence of alkane-degrading Bacterium Alcanivorax jadensis T9.</title>
        <authorList>
            <person name="Lai Q."/>
            <person name="Shao Z."/>
        </authorList>
    </citation>
    <scope>NUCLEOTIDE SEQUENCE [LARGE SCALE GENOMIC DNA]</scope>
    <source>
        <strain evidence="3 4">T9</strain>
    </source>
</reference>
<evidence type="ECO:0008006" key="5">
    <source>
        <dbReference type="Google" id="ProtNLM"/>
    </source>
</evidence>
<feature type="region of interest" description="Disordered" evidence="1">
    <location>
        <begin position="32"/>
        <end position="72"/>
    </location>
</feature>
<dbReference type="RefSeq" id="WP_035248987.1">
    <property type="nucleotide sequence ID" value="NZ_ARXU01000010.1"/>
</dbReference>
<dbReference type="PROSITE" id="PS51257">
    <property type="entry name" value="PROKAR_LIPOPROTEIN"/>
    <property type="match status" value="1"/>
</dbReference>
<proteinExistence type="predicted"/>
<protein>
    <recommendedName>
        <fullName evidence="5">Membrane dipeptidase (Peptidase family M19)</fullName>
    </recommendedName>
</protein>
<comment type="caution">
    <text evidence="3">The sequence shown here is derived from an EMBL/GenBank/DDBJ whole genome shotgun (WGS) entry which is preliminary data.</text>
</comment>
<dbReference type="EMBL" id="ARXU01000010">
    <property type="protein sequence ID" value="KGD60550.1"/>
    <property type="molecule type" value="Genomic_DNA"/>
</dbReference>
<sequence>MLQLTRAPALNTSVLPCSLLLAVSLLAGCGGGSGGSSASPAGEQPRQPDTENPAPTPEPGPEPAPEPQPLNRFQFANGCYTLNSDGRFLQANTASSAYGLTADASQATTFTLKPTDLGRYLLVSDYQRTTGSIGQKQLLGISDPAGELLDQGGNFVGELSYLVAGLGDTLNLVLDPVAPLGGLLRELGENLEGIGNNLGDTTLRPSLAMVADANDLAVWNLNPSEGDSFTLASQVTGLLLTAGDDGLTLTSPSLENADTRFVLTDAEGCNGYPEAELNATVVDSGPAIYLQEVDRFRGTPGIDNDDVFGYVDAHSHISAYEFIGGRVNYGDPFHKFGVDHALHDCAENHGPQGLTGLVEQVTSNPGPHETRGWPDFPFWPRNDSLQHHQSYYKWIERAHLSGLKILVNHLVHNEILCQINPQKQNDCDTVAAIEQQAELMHRMEDYVDAQNGGPGEGWFRIVTSPSQARQVIGEGKMAVILGVEASKALNCGEFLGVAECSREEIVERLDRLYAMDVRSLFPVHKFDNAFGGHLPDLSDGIGIGAVLYGGNLLETGHTVEFEECPDHDHAVNDSPLADPLQPYGIFEQLLFQLDYVGERFPASPEELAELDPRRGTDHLCNTRGLTDLGFFLIEELAKRGMMIETDHISRKAADQILDLTAPRGYPIINSHGNWGGTETLRDRVAAQGGISASFGSVRDDWVDQLTRDGNRPRPDSYKVGPFGGAPFASDVNGIAALAGNPGTPDQEDSLYPFTSVDGRVVFDKQVTGDHAFSLYEGRGVAHYGLYPDQIADMIAHSDRPPEQIDDAINQLFTSAEAYLRMWERLEQAAQ</sequence>
<gene>
    <name evidence="3" type="ORF">T9A_02506</name>
</gene>
<name>A0ABR4WAZ1_9GAMM</name>
<dbReference type="InterPro" id="IPR032466">
    <property type="entry name" value="Metal_Hydrolase"/>
</dbReference>
<feature type="compositionally biased region" description="Pro residues" evidence="1">
    <location>
        <begin position="54"/>
        <end position="68"/>
    </location>
</feature>
<keyword evidence="4" id="KW-1185">Reference proteome</keyword>
<evidence type="ECO:0000256" key="1">
    <source>
        <dbReference type="SAM" id="MobiDB-lite"/>
    </source>
</evidence>
<dbReference type="Proteomes" id="UP000029443">
    <property type="component" value="Unassembled WGS sequence"/>
</dbReference>
<feature type="signal peptide" evidence="2">
    <location>
        <begin position="1"/>
        <end position="27"/>
    </location>
</feature>
<dbReference type="Gene3D" id="3.20.20.140">
    <property type="entry name" value="Metal-dependent hydrolases"/>
    <property type="match status" value="1"/>
</dbReference>
<keyword evidence="2" id="KW-0732">Signal</keyword>